<dbReference type="InterPro" id="IPR018122">
    <property type="entry name" value="TF_fork_head_CS_1"/>
</dbReference>
<dbReference type="AlphaFoldDB" id="A0A9Q0YJK8"/>
<dbReference type="GO" id="GO:0030154">
    <property type="term" value="P:cell differentiation"/>
    <property type="evidence" value="ECO:0007669"/>
    <property type="project" value="TreeGrafter"/>
</dbReference>
<dbReference type="InterPro" id="IPR050211">
    <property type="entry name" value="FOX_domain-containing"/>
</dbReference>
<evidence type="ECO:0000256" key="3">
    <source>
        <dbReference type="PROSITE-ProRule" id="PRU00089"/>
    </source>
</evidence>
<keyword evidence="2 3" id="KW-0539">Nucleus</keyword>
<feature type="compositionally biased region" description="Polar residues" evidence="4">
    <location>
        <begin position="38"/>
        <end position="49"/>
    </location>
</feature>
<name>A0A9Q0YJK8_HOLLE</name>
<dbReference type="PROSITE" id="PS00658">
    <property type="entry name" value="FORK_HEAD_2"/>
    <property type="match status" value="1"/>
</dbReference>
<dbReference type="InterPro" id="IPR036388">
    <property type="entry name" value="WH-like_DNA-bd_sf"/>
</dbReference>
<dbReference type="GO" id="GO:0000981">
    <property type="term" value="F:DNA-binding transcription factor activity, RNA polymerase II-specific"/>
    <property type="evidence" value="ECO:0007669"/>
    <property type="project" value="TreeGrafter"/>
</dbReference>
<evidence type="ECO:0000313" key="6">
    <source>
        <dbReference type="EMBL" id="KAJ8023738.1"/>
    </source>
</evidence>
<dbReference type="PRINTS" id="PR00053">
    <property type="entry name" value="FORKHEAD"/>
</dbReference>
<reference evidence="6" key="1">
    <citation type="submission" date="2021-10" db="EMBL/GenBank/DDBJ databases">
        <title>Tropical sea cucumber genome reveals ecological adaptation and Cuvierian tubules defense mechanism.</title>
        <authorList>
            <person name="Chen T."/>
        </authorList>
    </citation>
    <scope>NUCLEOTIDE SEQUENCE</scope>
    <source>
        <strain evidence="6">Nanhai2018</strain>
        <tissue evidence="6">Muscle</tissue>
    </source>
</reference>
<evidence type="ECO:0000256" key="4">
    <source>
        <dbReference type="SAM" id="MobiDB-lite"/>
    </source>
</evidence>
<organism evidence="6 7">
    <name type="scientific">Holothuria leucospilota</name>
    <name type="common">Black long sea cucumber</name>
    <name type="synonym">Mertensiothuria leucospilota</name>
    <dbReference type="NCBI Taxonomy" id="206669"/>
    <lineage>
        <taxon>Eukaryota</taxon>
        <taxon>Metazoa</taxon>
        <taxon>Echinodermata</taxon>
        <taxon>Eleutherozoa</taxon>
        <taxon>Echinozoa</taxon>
        <taxon>Holothuroidea</taxon>
        <taxon>Aspidochirotacea</taxon>
        <taxon>Aspidochirotida</taxon>
        <taxon>Holothuriidae</taxon>
        <taxon>Holothuria</taxon>
    </lineage>
</organism>
<evidence type="ECO:0000256" key="1">
    <source>
        <dbReference type="ARBA" id="ARBA00023125"/>
    </source>
</evidence>
<protein>
    <submittedName>
        <fullName evidence="6">Forkhead box protein B1</fullName>
    </submittedName>
</protein>
<dbReference type="InterPro" id="IPR036390">
    <property type="entry name" value="WH_DNA-bd_sf"/>
</dbReference>
<accession>A0A9Q0YJK8</accession>
<proteinExistence type="predicted"/>
<dbReference type="PROSITE" id="PS00657">
    <property type="entry name" value="FORK_HEAD_1"/>
    <property type="match status" value="1"/>
</dbReference>
<dbReference type="EMBL" id="JAIZAY010000019">
    <property type="protein sequence ID" value="KAJ8023738.1"/>
    <property type="molecule type" value="Genomic_DNA"/>
</dbReference>
<feature type="domain" description="Fork-head" evidence="5">
    <location>
        <begin position="107"/>
        <end position="199"/>
    </location>
</feature>
<dbReference type="PROSITE" id="PS50039">
    <property type="entry name" value="FORK_HEAD_3"/>
    <property type="match status" value="1"/>
</dbReference>
<dbReference type="SMART" id="SM00339">
    <property type="entry name" value="FH"/>
    <property type="match status" value="1"/>
</dbReference>
<dbReference type="GO" id="GO:0000978">
    <property type="term" value="F:RNA polymerase II cis-regulatory region sequence-specific DNA binding"/>
    <property type="evidence" value="ECO:0007669"/>
    <property type="project" value="TreeGrafter"/>
</dbReference>
<comment type="caution">
    <text evidence="6">The sequence shown here is derived from an EMBL/GenBank/DDBJ whole genome shotgun (WGS) entry which is preliminary data.</text>
</comment>
<dbReference type="OrthoDB" id="5954824at2759"/>
<dbReference type="InterPro" id="IPR001766">
    <property type="entry name" value="Fork_head_dom"/>
</dbReference>
<keyword evidence="1 3" id="KW-0238">DNA-binding</keyword>
<keyword evidence="7" id="KW-1185">Reference proteome</keyword>
<feature type="compositionally biased region" description="Basic and acidic residues" evidence="4">
    <location>
        <begin position="9"/>
        <end position="19"/>
    </location>
</feature>
<evidence type="ECO:0000313" key="7">
    <source>
        <dbReference type="Proteomes" id="UP001152320"/>
    </source>
</evidence>
<dbReference type="Proteomes" id="UP001152320">
    <property type="component" value="Chromosome 19"/>
</dbReference>
<feature type="compositionally biased region" description="Polar residues" evidence="4">
    <location>
        <begin position="20"/>
        <end position="31"/>
    </location>
</feature>
<sequence length="350" mass="38725">MTQFTIERLTQKEVADNKSKLSSPSASQRQTFLDAMSLLSSGQSFQWGETDSEGRSRPVSSGSEGNSPSSTTFGSTGSLLTSSTPSTSPVPPSPKKEEGTSSPNRQKPPHSYIALIAMAILNSPAKRLLLCDIYEYIMAKFPYFRNNERSWRNSIRHNLSLNECFIKAGRSDDGRGHFWAIHPANADDFSRGDFRRRRARRRVRAVSDYEVFTYPYPCYPPSYPSTLPSQMGCIPMTYSLLSTIFPSGITPYMTPRLPQHHPGMPTGYLPAVTNTVPSVSSPLTCLSSTYSPSSPSGLSPVACTSPSCSPPSYQSLQTPPSLRRSRPILSPFSRDQWSSLPRAYHPYNIQ</sequence>
<feature type="region of interest" description="Disordered" evidence="4">
    <location>
        <begin position="1"/>
        <end position="108"/>
    </location>
</feature>
<dbReference type="InterPro" id="IPR030456">
    <property type="entry name" value="TF_fork_head_CS_2"/>
</dbReference>
<evidence type="ECO:0000256" key="2">
    <source>
        <dbReference type="ARBA" id="ARBA00023242"/>
    </source>
</evidence>
<gene>
    <name evidence="6" type="ORF">HOLleu_36267</name>
</gene>
<comment type="subcellular location">
    <subcellularLocation>
        <location evidence="3">Nucleus</location>
    </subcellularLocation>
</comment>
<dbReference type="FunFam" id="1.10.10.10:FF:000352">
    <property type="entry name" value="Forkhead box Q2"/>
    <property type="match status" value="1"/>
</dbReference>
<dbReference type="Gene3D" id="1.10.10.10">
    <property type="entry name" value="Winged helix-like DNA-binding domain superfamily/Winged helix DNA-binding domain"/>
    <property type="match status" value="1"/>
</dbReference>
<dbReference type="PANTHER" id="PTHR11829">
    <property type="entry name" value="FORKHEAD BOX PROTEIN"/>
    <property type="match status" value="1"/>
</dbReference>
<feature type="compositionally biased region" description="Low complexity" evidence="4">
    <location>
        <begin position="60"/>
        <end position="87"/>
    </location>
</feature>
<dbReference type="GO" id="GO:0005634">
    <property type="term" value="C:nucleus"/>
    <property type="evidence" value="ECO:0007669"/>
    <property type="project" value="UniProtKB-SubCell"/>
</dbReference>
<evidence type="ECO:0000259" key="5">
    <source>
        <dbReference type="PROSITE" id="PS50039"/>
    </source>
</evidence>
<dbReference type="InterPro" id="IPR047519">
    <property type="entry name" value="FH_FOXQ2-like"/>
</dbReference>
<feature type="DNA-binding region" description="Fork-head" evidence="3">
    <location>
        <begin position="107"/>
        <end position="199"/>
    </location>
</feature>
<dbReference type="GO" id="GO:0009653">
    <property type="term" value="P:anatomical structure morphogenesis"/>
    <property type="evidence" value="ECO:0007669"/>
    <property type="project" value="TreeGrafter"/>
</dbReference>
<dbReference type="Pfam" id="PF00250">
    <property type="entry name" value="Forkhead"/>
    <property type="match status" value="1"/>
</dbReference>
<dbReference type="SUPFAM" id="SSF46785">
    <property type="entry name" value="Winged helix' DNA-binding domain"/>
    <property type="match status" value="1"/>
</dbReference>
<dbReference type="CDD" id="cd20035">
    <property type="entry name" value="FH_FOXQ2-like"/>
    <property type="match status" value="1"/>
</dbReference>
<dbReference type="PANTHER" id="PTHR11829:SF142">
    <property type="entry name" value="FORK-HEAD DOMAIN-CONTAINING PROTEIN"/>
    <property type="match status" value="1"/>
</dbReference>